<evidence type="ECO:0000313" key="6">
    <source>
        <dbReference type="EMBL" id="MCU7552622.1"/>
    </source>
</evidence>
<dbReference type="PANTHER" id="PTHR23514">
    <property type="entry name" value="BYPASS OF STOP CODON PROTEIN 6"/>
    <property type="match status" value="1"/>
</dbReference>
<dbReference type="Proteomes" id="UP001155483">
    <property type="component" value="Unassembled WGS sequence"/>
</dbReference>
<evidence type="ECO:0000256" key="4">
    <source>
        <dbReference type="ARBA" id="ARBA00023136"/>
    </source>
</evidence>
<keyword evidence="3 5" id="KW-1133">Transmembrane helix</keyword>
<dbReference type="InterPro" id="IPR036259">
    <property type="entry name" value="MFS_trans_sf"/>
</dbReference>
<proteinExistence type="predicted"/>
<feature type="transmembrane region" description="Helical" evidence="5">
    <location>
        <begin position="102"/>
        <end position="127"/>
    </location>
</feature>
<keyword evidence="2 5" id="KW-0812">Transmembrane</keyword>
<evidence type="ECO:0000256" key="3">
    <source>
        <dbReference type="ARBA" id="ARBA00022989"/>
    </source>
</evidence>
<dbReference type="InterPro" id="IPR051788">
    <property type="entry name" value="MFS_Transporter"/>
</dbReference>
<dbReference type="Gene3D" id="1.20.1250.20">
    <property type="entry name" value="MFS general substrate transporter like domains"/>
    <property type="match status" value="1"/>
</dbReference>
<dbReference type="PANTHER" id="PTHR23514:SF13">
    <property type="entry name" value="INNER MEMBRANE PROTEIN YBJJ"/>
    <property type="match status" value="1"/>
</dbReference>
<feature type="transmembrane region" description="Helical" evidence="5">
    <location>
        <begin position="244"/>
        <end position="261"/>
    </location>
</feature>
<dbReference type="RefSeq" id="WP_279300059.1">
    <property type="nucleotide sequence ID" value="NZ_JAOTIF010000039.1"/>
</dbReference>
<feature type="transmembrane region" description="Helical" evidence="5">
    <location>
        <begin position="273"/>
        <end position="294"/>
    </location>
</feature>
<name>A0A9X3BJC4_9BACT</name>
<protein>
    <submittedName>
        <fullName evidence="6">MFS transporter</fullName>
    </submittedName>
</protein>
<keyword evidence="4 5" id="KW-0472">Membrane</keyword>
<feature type="transmembrane region" description="Helical" evidence="5">
    <location>
        <begin position="51"/>
        <end position="70"/>
    </location>
</feature>
<feature type="transmembrane region" description="Helical" evidence="5">
    <location>
        <begin position="77"/>
        <end position="96"/>
    </location>
</feature>
<organism evidence="6 7">
    <name type="scientific">Paraflavisolibacter caeni</name>
    <dbReference type="NCBI Taxonomy" id="2982496"/>
    <lineage>
        <taxon>Bacteria</taxon>
        <taxon>Pseudomonadati</taxon>
        <taxon>Bacteroidota</taxon>
        <taxon>Chitinophagia</taxon>
        <taxon>Chitinophagales</taxon>
        <taxon>Chitinophagaceae</taxon>
        <taxon>Paraflavisolibacter</taxon>
    </lineage>
</organism>
<comment type="caution">
    <text evidence="6">The sequence shown here is derived from an EMBL/GenBank/DDBJ whole genome shotgun (WGS) entry which is preliminary data.</text>
</comment>
<dbReference type="Pfam" id="PF07690">
    <property type="entry name" value="MFS_1"/>
    <property type="match status" value="1"/>
</dbReference>
<reference evidence="6" key="2">
    <citation type="submission" date="2023-04" db="EMBL/GenBank/DDBJ databases">
        <title>Paracnuella aquatica gen. nov., sp. nov., a member of the family Chitinophagaceae isolated from a hot spring.</title>
        <authorList>
            <person name="Wang C."/>
        </authorList>
    </citation>
    <scope>NUCLEOTIDE SEQUENCE</scope>
    <source>
        <strain evidence="6">LB-8</strain>
    </source>
</reference>
<evidence type="ECO:0000313" key="7">
    <source>
        <dbReference type="Proteomes" id="UP001155483"/>
    </source>
</evidence>
<dbReference type="EMBL" id="JAOTIF010000039">
    <property type="protein sequence ID" value="MCU7552622.1"/>
    <property type="molecule type" value="Genomic_DNA"/>
</dbReference>
<dbReference type="GO" id="GO:0016020">
    <property type="term" value="C:membrane"/>
    <property type="evidence" value="ECO:0007669"/>
    <property type="project" value="UniProtKB-SubCell"/>
</dbReference>
<feature type="transmembrane region" description="Helical" evidence="5">
    <location>
        <begin position="207"/>
        <end position="224"/>
    </location>
</feature>
<comment type="subcellular location">
    <subcellularLocation>
        <location evidence="1">Membrane</location>
        <topology evidence="1">Multi-pass membrane protein</topology>
    </subcellularLocation>
</comment>
<sequence length="302" mass="33161">MTNEQFTHKKNARIAVSIFFFLSGFTFSTWASRIPDLQKKFQLNDAELGSLLVLLPLGLMLTMPVAGYLLNIYNSKNIMLIGSLLYSLLLGLLGLATKVWELGIILFFFGSFRNLFNISVNIQAVGVQGLFDKSIMTSFHGVWSVAGFAGAAIASLIISGDVSVTTHFLIIGIITFIIITIISRYVLQNDNHPHQRNTAFILPDKPLIKLAIIAFCSMVCEGTIGEWGSIYFEKQVNTSKGFTTLGYICYLCAMTVGRFAGDWAVNNWGVKRILQLSGTMVLTGVGLAILFPNITTAALGFF</sequence>
<feature type="transmembrane region" description="Helical" evidence="5">
    <location>
        <begin position="12"/>
        <end position="31"/>
    </location>
</feature>
<evidence type="ECO:0000256" key="5">
    <source>
        <dbReference type="SAM" id="Phobius"/>
    </source>
</evidence>
<dbReference type="GO" id="GO:0022857">
    <property type="term" value="F:transmembrane transporter activity"/>
    <property type="evidence" value="ECO:0007669"/>
    <property type="project" value="InterPro"/>
</dbReference>
<dbReference type="SUPFAM" id="SSF103473">
    <property type="entry name" value="MFS general substrate transporter"/>
    <property type="match status" value="1"/>
</dbReference>
<feature type="transmembrane region" description="Helical" evidence="5">
    <location>
        <begin position="139"/>
        <end position="158"/>
    </location>
</feature>
<evidence type="ECO:0000256" key="2">
    <source>
        <dbReference type="ARBA" id="ARBA00022692"/>
    </source>
</evidence>
<dbReference type="AlphaFoldDB" id="A0A9X3BJC4"/>
<gene>
    <name evidence="6" type="ORF">OCK74_26115</name>
</gene>
<dbReference type="CDD" id="cd17393">
    <property type="entry name" value="MFS_MosC_like"/>
    <property type="match status" value="1"/>
</dbReference>
<feature type="transmembrane region" description="Helical" evidence="5">
    <location>
        <begin position="164"/>
        <end position="187"/>
    </location>
</feature>
<dbReference type="InterPro" id="IPR011701">
    <property type="entry name" value="MFS"/>
</dbReference>
<reference evidence="6" key="1">
    <citation type="submission" date="2022-09" db="EMBL/GenBank/DDBJ databases">
        <authorList>
            <person name="Yuan C."/>
            <person name="Ke Z."/>
        </authorList>
    </citation>
    <scope>NUCLEOTIDE SEQUENCE</scope>
    <source>
        <strain evidence="6">LB-8</strain>
    </source>
</reference>
<evidence type="ECO:0000256" key="1">
    <source>
        <dbReference type="ARBA" id="ARBA00004141"/>
    </source>
</evidence>
<accession>A0A9X3BJC4</accession>
<keyword evidence="7" id="KW-1185">Reference proteome</keyword>